<proteinExistence type="predicted"/>
<dbReference type="EMBL" id="WBSL01000014">
    <property type="protein sequence ID" value="MPY68054.1"/>
    <property type="molecule type" value="Genomic_DNA"/>
</dbReference>
<dbReference type="AlphaFoldDB" id="A0A7X1NZA2"/>
<evidence type="ECO:0000313" key="2">
    <source>
        <dbReference type="Proteomes" id="UP000484842"/>
    </source>
</evidence>
<comment type="caution">
    <text evidence="1">The sequence shown here is derived from an EMBL/GenBank/DDBJ whole genome shotgun (WGS) entry which is preliminary data.</text>
</comment>
<organism evidence="1 2">
    <name type="scientific">Deinococcus terrestris</name>
    <dbReference type="NCBI Taxonomy" id="2651870"/>
    <lineage>
        <taxon>Bacteria</taxon>
        <taxon>Thermotogati</taxon>
        <taxon>Deinococcota</taxon>
        <taxon>Deinococci</taxon>
        <taxon>Deinococcales</taxon>
        <taxon>Deinococcaceae</taxon>
        <taxon>Deinococcus</taxon>
    </lineage>
</organism>
<name>A0A7X1NZA2_9DEIO</name>
<gene>
    <name evidence="1" type="ORF">F8S09_15465</name>
</gene>
<dbReference type="Proteomes" id="UP000484842">
    <property type="component" value="Unassembled WGS sequence"/>
</dbReference>
<protein>
    <submittedName>
        <fullName evidence="1">Uncharacterized protein</fullName>
    </submittedName>
</protein>
<sequence length="175" mass="19649">MTPKKDGTELLRVRISSEVAAFLKAKANAGGMPVTELGGALLEYAAQAEANEEGDALVLPTVRQVVRQELNLFLERIFEFQLRTYMEAGTARRMVQAVAYYSNELAPLKGAAKLDKLKEYEEKQWASTWDAGKRHFDGLVELKERVINSQNIFENKVSRLKPESQMELQADLSAD</sequence>
<evidence type="ECO:0000313" key="1">
    <source>
        <dbReference type="EMBL" id="MPY68054.1"/>
    </source>
</evidence>
<keyword evidence="2" id="KW-1185">Reference proteome</keyword>
<dbReference type="RefSeq" id="WP_152872364.1">
    <property type="nucleotide sequence ID" value="NZ_WBSL01000014.1"/>
</dbReference>
<reference evidence="1 2" key="1">
    <citation type="submission" date="2019-10" db="EMBL/GenBank/DDBJ databases">
        <title>Deinococcus sp. isolated from soil.</title>
        <authorList>
            <person name="Li Y."/>
            <person name="Wang J."/>
        </authorList>
    </citation>
    <scope>NUCLEOTIDE SEQUENCE [LARGE SCALE GENOMIC DNA]</scope>
    <source>
        <strain evidence="1 2">SDU3-2</strain>
    </source>
</reference>
<accession>A0A7X1NZA2</accession>